<dbReference type="AlphaFoldDB" id="A0A4Q6XT98"/>
<keyword evidence="3" id="KW-1185">Reference proteome</keyword>
<dbReference type="EMBL" id="SGIS01000050">
    <property type="protein sequence ID" value="RZF60782.1"/>
    <property type="molecule type" value="Genomic_DNA"/>
</dbReference>
<dbReference type="RefSeq" id="WP_130160087.1">
    <property type="nucleotide sequence ID" value="NZ_SGIS01000050.1"/>
</dbReference>
<reference evidence="2 3" key="1">
    <citation type="submission" date="2019-02" db="EMBL/GenBank/DDBJ databases">
        <authorList>
            <person name="Li Y."/>
        </authorList>
    </citation>
    <scope>NUCLEOTIDE SEQUENCE [LARGE SCALE GENOMIC DNA]</scope>
    <source>
        <strain evidence="2 3">3-7</strain>
    </source>
</reference>
<evidence type="ECO:0000313" key="3">
    <source>
        <dbReference type="Proteomes" id="UP000292085"/>
    </source>
</evidence>
<accession>A0A4Q6XT98</accession>
<gene>
    <name evidence="2" type="ORF">EWE75_21185</name>
</gene>
<organism evidence="2 3">
    <name type="scientific">Sphingomonas populi</name>
    <dbReference type="NCBI Taxonomy" id="2484750"/>
    <lineage>
        <taxon>Bacteria</taxon>
        <taxon>Pseudomonadati</taxon>
        <taxon>Pseudomonadota</taxon>
        <taxon>Alphaproteobacteria</taxon>
        <taxon>Sphingomonadales</taxon>
        <taxon>Sphingomonadaceae</taxon>
        <taxon>Sphingomonas</taxon>
    </lineage>
</organism>
<comment type="caution">
    <text evidence="2">The sequence shown here is derived from an EMBL/GenBank/DDBJ whole genome shotgun (WGS) entry which is preliminary data.</text>
</comment>
<protein>
    <submittedName>
        <fullName evidence="2">Uncharacterized protein</fullName>
    </submittedName>
</protein>
<proteinExistence type="predicted"/>
<evidence type="ECO:0000256" key="1">
    <source>
        <dbReference type="SAM" id="MobiDB-lite"/>
    </source>
</evidence>
<evidence type="ECO:0000313" key="2">
    <source>
        <dbReference type="EMBL" id="RZF60782.1"/>
    </source>
</evidence>
<sequence length="77" mass="7822">MAGMDGGGAPGKSASSNIRLIRLSLRGLIIAVSSHPLCIAALSFQEGAQPTSPLAHAGIDQNAPAQTNKKRAILAMT</sequence>
<feature type="compositionally biased region" description="Basic residues" evidence="1">
    <location>
        <begin position="68"/>
        <end position="77"/>
    </location>
</feature>
<dbReference type="Proteomes" id="UP000292085">
    <property type="component" value="Unassembled WGS sequence"/>
</dbReference>
<name>A0A4Q6XT98_9SPHN</name>
<feature type="region of interest" description="Disordered" evidence="1">
    <location>
        <begin position="55"/>
        <end position="77"/>
    </location>
</feature>